<name>A0AAD1Y801_EUPCR</name>
<organism evidence="2 3">
    <name type="scientific">Euplotes crassus</name>
    <dbReference type="NCBI Taxonomy" id="5936"/>
    <lineage>
        <taxon>Eukaryota</taxon>
        <taxon>Sar</taxon>
        <taxon>Alveolata</taxon>
        <taxon>Ciliophora</taxon>
        <taxon>Intramacronucleata</taxon>
        <taxon>Spirotrichea</taxon>
        <taxon>Hypotrichia</taxon>
        <taxon>Euplotida</taxon>
        <taxon>Euplotidae</taxon>
        <taxon>Moneuplotes</taxon>
    </lineage>
</organism>
<comment type="caution">
    <text evidence="2">The sequence shown here is derived from an EMBL/GenBank/DDBJ whole genome shotgun (WGS) entry which is preliminary data.</text>
</comment>
<dbReference type="AlphaFoldDB" id="A0AAD1Y801"/>
<feature type="compositionally biased region" description="Basic residues" evidence="1">
    <location>
        <begin position="185"/>
        <end position="196"/>
    </location>
</feature>
<accession>A0AAD1Y801</accession>
<feature type="region of interest" description="Disordered" evidence="1">
    <location>
        <begin position="696"/>
        <end position="719"/>
    </location>
</feature>
<feature type="region of interest" description="Disordered" evidence="1">
    <location>
        <begin position="168"/>
        <end position="224"/>
    </location>
</feature>
<keyword evidence="3" id="KW-1185">Reference proteome</keyword>
<feature type="region of interest" description="Disordered" evidence="1">
    <location>
        <begin position="298"/>
        <end position="346"/>
    </location>
</feature>
<reference evidence="2" key="1">
    <citation type="submission" date="2023-07" db="EMBL/GenBank/DDBJ databases">
        <authorList>
            <consortium name="AG Swart"/>
            <person name="Singh M."/>
            <person name="Singh A."/>
            <person name="Seah K."/>
            <person name="Emmerich C."/>
        </authorList>
    </citation>
    <scope>NUCLEOTIDE SEQUENCE</scope>
    <source>
        <strain evidence="2">DP1</strain>
    </source>
</reference>
<evidence type="ECO:0000313" key="3">
    <source>
        <dbReference type="Proteomes" id="UP001295684"/>
    </source>
</evidence>
<evidence type="ECO:0000313" key="2">
    <source>
        <dbReference type="EMBL" id="CAI2386277.1"/>
    </source>
</evidence>
<dbReference type="Proteomes" id="UP001295684">
    <property type="component" value="Unassembled WGS sequence"/>
</dbReference>
<feature type="compositionally biased region" description="Low complexity" evidence="1">
    <location>
        <begin position="172"/>
        <end position="184"/>
    </location>
</feature>
<proteinExistence type="predicted"/>
<feature type="compositionally biased region" description="Polar residues" evidence="1">
    <location>
        <begin position="51"/>
        <end position="61"/>
    </location>
</feature>
<feature type="region of interest" description="Disordered" evidence="1">
    <location>
        <begin position="390"/>
        <end position="495"/>
    </location>
</feature>
<sequence>MSAHQVAPSAFDFKPPKVSSKRKNRANDKDKWIANRPFFGGFGAQTKNKHTTVYNNQTSKSAVRAGGFQLPPSREKRNRAKERDNFVVFNSTKAQNTSYRGIGRDPNMGVNIEQKKKSAPRAGGFRISIKKKKNRLEELKKLKNLNADSQGRWVPAPAAKEIAQSNREEVKNQNNNLQRQSSSRVTKRKPLVRLKKPPQSDLADRPIRGKIPGNHIPPLENRQGTRFERFMLEESKSEQFTNLEEHNQLPLSHINNEFSNLPEETSEEEKYYQHRIVQEELQNAEQIISSEVAQKTENRTDSVQVDEGAEEVKKEFNKSGRSKRKKWDTGGSNKVTIPTNINDNVNPKTATQLSQLHNIEDKAAKQDEAINKIYAHIEEQKKLDEELQKKATREKVSKPIPPQAPPKNGLFSVDSLLNQISGPDPDESRESSTKKKKASIKKVNNIVERLSQPKTSQPRRDPDEEELRSIMNKYDTTEKRIGGGGKKEFKYINPLPSQSSGSLRKKNIKFKPQYDNRDILDEIDEIEDEYQSSKMNTETLPKDIVTSQEDTLLAETLCKEILPKEETKVLDTLITTKSHLETNKISEHVTMVDNAMNEILGGQDERTFIEVNETNHATPQEEDKFTPMKEKSVKIMNDTQVQQEYLNIPVKDTPKRSSFDSLNERVILNNHLASPGGQSDLNERDIDLEEQYEQLMRGDKASHQSDNHGSGSDTDSLNDIDEDLTKLYTGL</sequence>
<gene>
    <name evidence="2" type="ORF">ECRASSUSDP1_LOCUS27887</name>
</gene>
<dbReference type="EMBL" id="CAMPGE010028771">
    <property type="protein sequence ID" value="CAI2386277.1"/>
    <property type="molecule type" value="Genomic_DNA"/>
</dbReference>
<feature type="compositionally biased region" description="Basic and acidic residues" evidence="1">
    <location>
        <begin position="696"/>
        <end position="706"/>
    </location>
</feature>
<feature type="compositionally biased region" description="Basic and acidic residues" evidence="1">
    <location>
        <begin position="475"/>
        <end position="490"/>
    </location>
</feature>
<feature type="compositionally biased region" description="Polar residues" evidence="1">
    <location>
        <begin position="330"/>
        <end position="346"/>
    </location>
</feature>
<protein>
    <submittedName>
        <fullName evidence="2">Uncharacterized protein</fullName>
    </submittedName>
</protein>
<evidence type="ECO:0000256" key="1">
    <source>
        <dbReference type="SAM" id="MobiDB-lite"/>
    </source>
</evidence>
<feature type="region of interest" description="Disordered" evidence="1">
    <location>
        <begin position="1"/>
        <end position="78"/>
    </location>
</feature>